<name>A0AAV2WPP8_MYCNE</name>
<dbReference type="Proteomes" id="UP000028864">
    <property type="component" value="Unassembled WGS sequence"/>
</dbReference>
<feature type="domain" description="Activator of Hsp90 ATPase homologue 1/2-like C-terminal" evidence="2">
    <location>
        <begin position="15"/>
        <end position="139"/>
    </location>
</feature>
<evidence type="ECO:0000313" key="3">
    <source>
        <dbReference type="EMBL" id="CDQ46219.1"/>
    </source>
</evidence>
<organism evidence="3 4">
    <name type="scientific">Mycolicibacterium neoaurum</name>
    <name type="common">Mycobacterium neoaurum</name>
    <dbReference type="NCBI Taxonomy" id="1795"/>
    <lineage>
        <taxon>Bacteria</taxon>
        <taxon>Bacillati</taxon>
        <taxon>Actinomycetota</taxon>
        <taxon>Actinomycetes</taxon>
        <taxon>Mycobacteriales</taxon>
        <taxon>Mycobacteriaceae</taxon>
        <taxon>Mycolicibacterium</taxon>
    </lineage>
</organism>
<accession>A0AAV2WPP8</accession>
<reference evidence="3" key="1">
    <citation type="submission" date="2014-05" db="EMBL/GenBank/DDBJ databases">
        <authorList>
            <person name="Urmite Genomes"/>
        </authorList>
    </citation>
    <scope>NUCLEOTIDE SEQUENCE</scope>
    <source>
        <strain evidence="3">DSM 44074</strain>
    </source>
</reference>
<dbReference type="SUPFAM" id="SSF55961">
    <property type="entry name" value="Bet v1-like"/>
    <property type="match status" value="1"/>
</dbReference>
<evidence type="ECO:0000256" key="1">
    <source>
        <dbReference type="ARBA" id="ARBA00006817"/>
    </source>
</evidence>
<evidence type="ECO:0000313" key="4">
    <source>
        <dbReference type="Proteomes" id="UP000028864"/>
    </source>
</evidence>
<sequence>MTTALEITRTVDIAATPAAVWAALTEQDLIAQWFGDSAEFDPAPGGVGYFGWSTHGRFRVVVEQIEAPRLLVYRWAREADVDPVPGNSTVVRFELTPIAGGTRLALLESGFDELDDPATAHADNTGGWQTELDDLVRMFGVAA</sequence>
<dbReference type="Pfam" id="PF08327">
    <property type="entry name" value="AHSA1"/>
    <property type="match status" value="1"/>
</dbReference>
<proteinExistence type="inferred from homology"/>
<evidence type="ECO:0000259" key="2">
    <source>
        <dbReference type="Pfam" id="PF08327"/>
    </source>
</evidence>
<dbReference type="EMBL" id="LK021340">
    <property type="protein sequence ID" value="CDQ46219.1"/>
    <property type="molecule type" value="Genomic_DNA"/>
</dbReference>
<gene>
    <name evidence="3" type="ORF">BN1047_04124</name>
</gene>
<dbReference type="Gene3D" id="3.30.530.20">
    <property type="match status" value="1"/>
</dbReference>
<comment type="similarity">
    <text evidence="1">Belongs to the AHA1 family.</text>
</comment>
<dbReference type="InterPro" id="IPR023393">
    <property type="entry name" value="START-like_dom_sf"/>
</dbReference>
<dbReference type="RefSeq" id="WP_030134783.1">
    <property type="nucleotide sequence ID" value="NZ_JAKNRE010000011.1"/>
</dbReference>
<dbReference type="InterPro" id="IPR013538">
    <property type="entry name" value="ASHA1/2-like_C"/>
</dbReference>
<protein>
    <submittedName>
        <fullName evidence="3">ArsR family transcriptional regulator</fullName>
    </submittedName>
</protein>
<dbReference type="AlphaFoldDB" id="A0AAV2WPP8"/>
<reference evidence="3" key="2">
    <citation type="submission" date="2015-09" db="EMBL/GenBank/DDBJ databases">
        <title>Draft genome sequence of Mycobacterium neoaurum DSM 44074.</title>
        <authorList>
            <person name="Croce O."/>
            <person name="Robert C."/>
            <person name="Raoult D."/>
            <person name="Drancourt M."/>
        </authorList>
    </citation>
    <scope>NUCLEOTIDE SEQUENCE</scope>
    <source>
        <strain evidence="3">DSM 44074</strain>
    </source>
</reference>